<dbReference type="Proteomes" id="UP000018780">
    <property type="component" value="Chromosome"/>
</dbReference>
<evidence type="ECO:0000313" key="1">
    <source>
        <dbReference type="EMBL" id="AHD02817.1"/>
    </source>
</evidence>
<dbReference type="HOGENOM" id="CLU_1710987_0_0_5"/>
<dbReference type="EMBL" id="CP006773">
    <property type="protein sequence ID" value="AHD02817.1"/>
    <property type="molecule type" value="Genomic_DNA"/>
</dbReference>
<dbReference type="PATRIC" id="fig|999552.6.peg.152"/>
<proteinExistence type="predicted"/>
<protein>
    <submittedName>
        <fullName evidence="1">Uncharacterized protein</fullName>
    </submittedName>
</protein>
<gene>
    <name evidence="1" type="ORF">METH_00780</name>
</gene>
<dbReference type="SUPFAM" id="SSF49503">
    <property type="entry name" value="Cupredoxins"/>
    <property type="match status" value="1"/>
</dbReference>
<name>V9W0Y3_9RHOB</name>
<organism evidence="1 2">
    <name type="scientific">Leisingera methylohalidivorans DSM 14336</name>
    <dbReference type="NCBI Taxonomy" id="999552"/>
    <lineage>
        <taxon>Bacteria</taxon>
        <taxon>Pseudomonadati</taxon>
        <taxon>Pseudomonadota</taxon>
        <taxon>Alphaproteobacteria</taxon>
        <taxon>Rhodobacterales</taxon>
        <taxon>Roseobacteraceae</taxon>
        <taxon>Leisingera</taxon>
    </lineage>
</organism>
<reference evidence="1 2" key="1">
    <citation type="submission" date="2013-09" db="EMBL/GenBank/DDBJ databases">
        <authorList>
            <consortium name="DOE Joint Genome Institute"/>
            <person name="Klenk H.-P."/>
            <person name="Huntemann M."/>
            <person name="Han J."/>
            <person name="Chen A."/>
            <person name="Kyrpides N."/>
            <person name="Mavromatis K."/>
            <person name="Markowitz V."/>
            <person name="Palaniappan K."/>
            <person name="Ivanova N."/>
            <person name="Schaumberg A."/>
            <person name="Pati A."/>
            <person name="Liolios K."/>
            <person name="Nordberg H.P."/>
            <person name="Cantor M.N."/>
            <person name="Hua S.X."/>
            <person name="Woyke T."/>
        </authorList>
    </citation>
    <scope>NUCLEOTIDE SEQUENCE [LARGE SCALE GENOMIC DNA]</scope>
    <source>
        <strain evidence="1 2">DSM 14336</strain>
    </source>
</reference>
<dbReference type="KEGG" id="lmd:METH_00780"/>
<dbReference type="AlphaFoldDB" id="V9W0Y3"/>
<dbReference type="STRING" id="999552.METH_00780"/>
<evidence type="ECO:0000313" key="2">
    <source>
        <dbReference type="Proteomes" id="UP000018780"/>
    </source>
</evidence>
<accession>V9W0Y3</accession>
<sequence length="153" mass="16792">MASSGLIVQMPRPGRTIGSQLRHGAGWQAWKVCREIGGLASARGHWHRKIHLLTWAGEAAKGTGLMALVVRGESHVLRLRNGPPDLYPVHLHGLAVTPIRSNLRKFPPLVADTMLLLKNELPGSRWWLTIRAIGRSTAMGLNTRKPVTRAIPA</sequence>
<dbReference type="InterPro" id="IPR008972">
    <property type="entry name" value="Cupredoxin"/>
</dbReference>
<keyword evidence="2" id="KW-1185">Reference proteome</keyword>